<dbReference type="Gene3D" id="1.25.70.10">
    <property type="entry name" value="Transcription termination factor 3, mitochondrial"/>
    <property type="match status" value="1"/>
</dbReference>
<dbReference type="InterPro" id="IPR038538">
    <property type="entry name" value="MTERF_sf"/>
</dbReference>
<reference evidence="2" key="1">
    <citation type="submission" date="2021-01" db="EMBL/GenBank/DDBJ databases">
        <authorList>
            <person name="Corre E."/>
            <person name="Pelletier E."/>
            <person name="Niang G."/>
            <person name="Scheremetjew M."/>
            <person name="Finn R."/>
            <person name="Kale V."/>
            <person name="Holt S."/>
            <person name="Cochrane G."/>
            <person name="Meng A."/>
            <person name="Brown T."/>
            <person name="Cohen L."/>
        </authorList>
    </citation>
    <scope>NUCLEOTIDE SEQUENCE</scope>
    <source>
        <strain evidence="2">RCC856</strain>
    </source>
</reference>
<dbReference type="EMBL" id="HBHU01008416">
    <property type="protein sequence ID" value="CAE0021527.1"/>
    <property type="molecule type" value="Transcribed_RNA"/>
</dbReference>
<organism evidence="2">
    <name type="scientific">Chloropicon laureae</name>
    <dbReference type="NCBI Taxonomy" id="464258"/>
    <lineage>
        <taxon>Eukaryota</taxon>
        <taxon>Viridiplantae</taxon>
        <taxon>Chlorophyta</taxon>
        <taxon>Chloropicophyceae</taxon>
        <taxon>Chloropicales</taxon>
        <taxon>Chloropicaceae</taxon>
        <taxon>Chloropicon</taxon>
    </lineage>
</organism>
<gene>
    <name evidence="2" type="ORF">CLAU1311_LOCUS5442</name>
</gene>
<feature type="region of interest" description="Disordered" evidence="1">
    <location>
        <begin position="40"/>
        <end position="63"/>
    </location>
</feature>
<name>A0A7S3E2W4_9CHLO</name>
<proteinExistence type="predicted"/>
<evidence type="ECO:0000256" key="1">
    <source>
        <dbReference type="SAM" id="MobiDB-lite"/>
    </source>
</evidence>
<sequence length="292" mass="31931">MSTMTSSRFVAVGGRVGAAERRGKCMLCVCPPGLALRARGGSGLRPPRAAEGEGAPASGKAQQPWNIGLYHTKRKTFKTGPLGEVPEETYDQVTDPVGWTQEAKMKLAIDCVARELDVSPDFIAQRMSLLQKLVPDLKPKLKTMKVGDLARLVVNVPDIATKLLTLREIFPSANISRMVSYQPALLLEDMEAVREKAEGLRELLQTDDIDRAVELNPTFLELDQVRLALAEVKRLGGSLRVSEENAARYLMMNPSLLFSMQTGDNLIPYDNGSLKQLKASLNGEEGAAPKGW</sequence>
<dbReference type="AlphaFoldDB" id="A0A7S3E2W4"/>
<feature type="compositionally biased region" description="Low complexity" evidence="1">
    <location>
        <begin position="40"/>
        <end position="57"/>
    </location>
</feature>
<accession>A0A7S3E2W4</accession>
<protein>
    <submittedName>
        <fullName evidence="2">Uncharacterized protein</fullName>
    </submittedName>
</protein>
<evidence type="ECO:0000313" key="2">
    <source>
        <dbReference type="EMBL" id="CAE0021527.1"/>
    </source>
</evidence>